<dbReference type="InterPro" id="IPR023214">
    <property type="entry name" value="HAD_sf"/>
</dbReference>
<dbReference type="RefSeq" id="WP_043189931.1">
    <property type="nucleotide sequence ID" value="NZ_CP009533.1"/>
</dbReference>
<keyword evidence="2" id="KW-1185">Reference proteome</keyword>
<protein>
    <submittedName>
        <fullName evidence="1">Hydrolase</fullName>
    </submittedName>
</protein>
<organism evidence="1 2">
    <name type="scientific">Pseudomonas rhizosphaerae</name>
    <dbReference type="NCBI Taxonomy" id="216142"/>
    <lineage>
        <taxon>Bacteria</taxon>
        <taxon>Pseudomonadati</taxon>
        <taxon>Pseudomonadota</taxon>
        <taxon>Gammaproteobacteria</taxon>
        <taxon>Pseudomonadales</taxon>
        <taxon>Pseudomonadaceae</taxon>
        <taxon>Pseudomonas</taxon>
    </lineage>
</organism>
<dbReference type="GO" id="GO:0016791">
    <property type="term" value="F:phosphatase activity"/>
    <property type="evidence" value="ECO:0007669"/>
    <property type="project" value="TreeGrafter"/>
</dbReference>
<dbReference type="EMBL" id="CP009533">
    <property type="protein sequence ID" value="AIS17926.1"/>
    <property type="molecule type" value="Genomic_DNA"/>
</dbReference>
<dbReference type="SUPFAM" id="SSF56784">
    <property type="entry name" value="HAD-like"/>
    <property type="match status" value="1"/>
</dbReference>
<dbReference type="Pfam" id="PF08282">
    <property type="entry name" value="Hydrolase_3"/>
    <property type="match status" value="1"/>
</dbReference>
<dbReference type="Gene3D" id="3.30.1240.10">
    <property type="match status" value="1"/>
</dbReference>
<name>A0A089ZQN2_9PSED</name>
<dbReference type="Gene3D" id="3.40.50.1000">
    <property type="entry name" value="HAD superfamily/HAD-like"/>
    <property type="match status" value="1"/>
</dbReference>
<dbReference type="InterPro" id="IPR006379">
    <property type="entry name" value="HAD-SF_hydro_IIB"/>
</dbReference>
<dbReference type="KEGG" id="prh:LT40_11240"/>
<dbReference type="CDD" id="cd07516">
    <property type="entry name" value="HAD_Pase"/>
    <property type="match status" value="1"/>
</dbReference>
<dbReference type="NCBIfam" id="TIGR00099">
    <property type="entry name" value="Cof-subfamily"/>
    <property type="match status" value="1"/>
</dbReference>
<evidence type="ECO:0000313" key="1">
    <source>
        <dbReference type="EMBL" id="AIS17926.1"/>
    </source>
</evidence>
<dbReference type="PROSITE" id="PS01228">
    <property type="entry name" value="COF_1"/>
    <property type="match status" value="1"/>
</dbReference>
<keyword evidence="1" id="KW-0378">Hydrolase</keyword>
<dbReference type="PANTHER" id="PTHR10000">
    <property type="entry name" value="PHOSPHOSERINE PHOSPHATASE"/>
    <property type="match status" value="1"/>
</dbReference>
<evidence type="ECO:0000313" key="2">
    <source>
        <dbReference type="Proteomes" id="UP000029499"/>
    </source>
</evidence>
<dbReference type="InterPro" id="IPR000150">
    <property type="entry name" value="Cof"/>
</dbReference>
<dbReference type="SFLD" id="SFLDS00003">
    <property type="entry name" value="Haloacid_Dehalogenase"/>
    <property type="match status" value="1"/>
</dbReference>
<dbReference type="eggNOG" id="COG0561">
    <property type="taxonomic scope" value="Bacteria"/>
</dbReference>
<dbReference type="NCBIfam" id="TIGR01484">
    <property type="entry name" value="HAD-SF-IIB"/>
    <property type="match status" value="1"/>
</dbReference>
<dbReference type="AlphaFoldDB" id="A0A089ZQN2"/>
<dbReference type="PROSITE" id="PS01229">
    <property type="entry name" value="COF_2"/>
    <property type="match status" value="1"/>
</dbReference>
<dbReference type="STRING" id="216142.LT40_11240"/>
<dbReference type="InterPro" id="IPR036412">
    <property type="entry name" value="HAD-like_sf"/>
</dbReference>
<accession>A0A089ZQN2</accession>
<dbReference type="GO" id="GO:0000287">
    <property type="term" value="F:magnesium ion binding"/>
    <property type="evidence" value="ECO:0007669"/>
    <property type="project" value="UniProtKB-ARBA"/>
</dbReference>
<dbReference type="OrthoDB" id="5498330at2"/>
<sequence length="275" mass="29678">MSSASNHLIQFVLSDMDGTLLMPDHSLSPAVIEAVAQLRAAGVQFTLASSRPPRAMRQQIQTLGIDLPTAAFNGGVLINADGSELQSHWVDREAVDICLALFAEHELDVWVFADDQWLARDREAHYFAKELHALGYEPLIVDDFAPYLDRVHKMVATSADFPLLIDLEQQLQGPLHGKAIAARSQQYYLDITAVLANKGEALATLAGRLGIDLANTAVLGDGGNDVAMFKRAGFSVAMGQGEQVVRDQADAVTASNAADGVAQAIHELILPRAQR</sequence>
<dbReference type="Proteomes" id="UP000029499">
    <property type="component" value="Chromosome"/>
</dbReference>
<reference evidence="1 2" key="1">
    <citation type="journal article" date="2015" name="J. Biotechnol.">
        <title>Complete genome sequence of Pseudomonas rhizosphaerae IH5T (=DSM 16299T), a phosphate-solubilizing rhizobacterium for bacterial biofertilizer.</title>
        <authorList>
            <person name="Kwak Y."/>
            <person name="Jung B.K."/>
            <person name="Shin J.H."/>
        </authorList>
    </citation>
    <scope>NUCLEOTIDE SEQUENCE [LARGE SCALE GENOMIC DNA]</scope>
    <source>
        <strain evidence="1">DSM 16299</strain>
    </source>
</reference>
<gene>
    <name evidence="1" type="ORF">LT40_11240</name>
</gene>
<dbReference type="HOGENOM" id="CLU_044146_0_2_6"/>
<dbReference type="SFLD" id="SFLDG01140">
    <property type="entry name" value="C2.B:_Phosphomannomutase_and_P"/>
    <property type="match status" value="1"/>
</dbReference>
<dbReference type="GO" id="GO:0005829">
    <property type="term" value="C:cytosol"/>
    <property type="evidence" value="ECO:0007669"/>
    <property type="project" value="TreeGrafter"/>
</dbReference>
<dbReference type="PANTHER" id="PTHR10000:SF8">
    <property type="entry name" value="HAD SUPERFAMILY HYDROLASE-LIKE, TYPE 3"/>
    <property type="match status" value="1"/>
</dbReference>
<proteinExistence type="predicted"/>